<dbReference type="Proteomes" id="UP000669179">
    <property type="component" value="Unassembled WGS sequence"/>
</dbReference>
<gene>
    <name evidence="1" type="ORF">J4573_08845</name>
</gene>
<dbReference type="EMBL" id="JAGEOJ010000003">
    <property type="protein sequence ID" value="MBO2447189.1"/>
    <property type="molecule type" value="Genomic_DNA"/>
</dbReference>
<organism evidence="1 2">
    <name type="scientific">Actinomadura barringtoniae</name>
    <dbReference type="NCBI Taxonomy" id="1427535"/>
    <lineage>
        <taxon>Bacteria</taxon>
        <taxon>Bacillati</taxon>
        <taxon>Actinomycetota</taxon>
        <taxon>Actinomycetes</taxon>
        <taxon>Streptosporangiales</taxon>
        <taxon>Thermomonosporaceae</taxon>
        <taxon>Actinomadura</taxon>
    </lineage>
</organism>
<reference evidence="1" key="1">
    <citation type="submission" date="2021-03" db="EMBL/GenBank/DDBJ databases">
        <authorList>
            <person name="Kanchanasin P."/>
            <person name="Saeng-In P."/>
            <person name="Phongsopitanun W."/>
            <person name="Yuki M."/>
            <person name="Kudo T."/>
            <person name="Ohkuma M."/>
            <person name="Tanasupawat S."/>
        </authorList>
    </citation>
    <scope>NUCLEOTIDE SEQUENCE</scope>
    <source>
        <strain evidence="1">GKU 128</strain>
    </source>
</reference>
<name>A0A939T3T5_9ACTN</name>
<evidence type="ECO:0000313" key="2">
    <source>
        <dbReference type="Proteomes" id="UP000669179"/>
    </source>
</evidence>
<evidence type="ECO:0000313" key="1">
    <source>
        <dbReference type="EMBL" id="MBO2447189.1"/>
    </source>
</evidence>
<sequence>MRPETTAVVARMARREAAAGLLTAPRVEFGERGTTVLVQFVPCPECGPRGPLGPGGQRRAWSPPFRDDPAEPGPVLHMLACEAVTARAVLLIVLTAERTPALANAEFTTRAVTWLEVAHLGLDKALEAMDTAETWATGGRTLPASTRRHHPGAAWETYRRDLVPSFLSPHADVPAELELYYEQERRAAVLKAEDLKPKI</sequence>
<dbReference type="RefSeq" id="WP_208254785.1">
    <property type="nucleotide sequence ID" value="NZ_JAGEOJ010000003.1"/>
</dbReference>
<protein>
    <submittedName>
        <fullName evidence="1">Uncharacterized protein</fullName>
    </submittedName>
</protein>
<accession>A0A939T3T5</accession>
<dbReference type="AlphaFoldDB" id="A0A939T3T5"/>
<comment type="caution">
    <text evidence="1">The sequence shown here is derived from an EMBL/GenBank/DDBJ whole genome shotgun (WGS) entry which is preliminary data.</text>
</comment>
<keyword evidence="2" id="KW-1185">Reference proteome</keyword>
<proteinExistence type="predicted"/>